<evidence type="ECO:0000313" key="2">
    <source>
        <dbReference type="Proteomes" id="UP000018731"/>
    </source>
</evidence>
<dbReference type="PATRIC" id="fig|1357400.3.peg.1098"/>
<organism evidence="1 2">
    <name type="scientific">Helicobacter macacae MIT 99-5501</name>
    <dbReference type="NCBI Taxonomy" id="1357400"/>
    <lineage>
        <taxon>Bacteria</taxon>
        <taxon>Pseudomonadati</taxon>
        <taxon>Campylobacterota</taxon>
        <taxon>Epsilonproteobacteria</taxon>
        <taxon>Campylobacterales</taxon>
        <taxon>Helicobacteraceae</taxon>
        <taxon>Helicobacter</taxon>
    </lineage>
</organism>
<sequence length="96" mass="11624">MRKNHKKSRKIGQCKFLKNFENFFENFWVEFLIADFANCLISSFYLTSEMILGFLEKSYEILWQQKKITKKREKREKALLAHTDCKILESLSLDFF</sequence>
<comment type="caution">
    <text evidence="1">The sequence shown here is derived from an EMBL/GenBank/DDBJ whole genome shotgun (WGS) entry which is preliminary data.</text>
</comment>
<reference evidence="1 2" key="1">
    <citation type="journal article" date="2014" name="Genome Announc.">
        <title>Draft genome sequences of six enterohepatic helicobacter species isolated from humans and one from rhesus macaques.</title>
        <authorList>
            <person name="Shen Z."/>
            <person name="Sheh A."/>
            <person name="Young S.K."/>
            <person name="Abouelliel A."/>
            <person name="Ward D.V."/>
            <person name="Earl A.M."/>
            <person name="Fox J.G."/>
        </authorList>
    </citation>
    <scope>NUCLEOTIDE SEQUENCE [LARGE SCALE GENOMIC DNA]</scope>
    <source>
        <strain evidence="1 2">MIT 99-5501</strain>
    </source>
</reference>
<dbReference type="HOGENOM" id="CLU_2355849_0_0_7"/>
<keyword evidence="2" id="KW-1185">Reference proteome</keyword>
<dbReference type="EMBL" id="AZJI01000004">
    <property type="protein sequence ID" value="ETD24051.1"/>
    <property type="molecule type" value="Genomic_DNA"/>
</dbReference>
<proteinExistence type="predicted"/>
<accession>V8CBF9</accession>
<name>V8CBF9_9HELI</name>
<evidence type="ECO:0000313" key="1">
    <source>
        <dbReference type="EMBL" id="ETD24051.1"/>
    </source>
</evidence>
<gene>
    <name evidence="1" type="ORF">HMPREF2086_00798</name>
</gene>
<dbReference type="AlphaFoldDB" id="V8CBF9"/>
<protein>
    <submittedName>
        <fullName evidence="1">Uncharacterized protein</fullName>
    </submittedName>
</protein>
<dbReference type="Proteomes" id="UP000018731">
    <property type="component" value="Unassembled WGS sequence"/>
</dbReference>